<sequence length="32" mass="3532">MVKAVMVLPKGVFIEEETILAQEVFTLEAPAK</sequence>
<dbReference type="EMBL" id="CP009787">
    <property type="protein sequence ID" value="AJJ11269.1"/>
    <property type="molecule type" value="Genomic_DNA"/>
</dbReference>
<protein>
    <submittedName>
        <fullName evidence="1">Uncharacterized protein</fullName>
    </submittedName>
</protein>
<dbReference type="Proteomes" id="UP000031914">
    <property type="component" value="Chromosome"/>
</dbReference>
<name>A0ABN4F3K6_YERRO</name>
<organism evidence="1 2">
    <name type="scientific">Yersinia rohdei</name>
    <dbReference type="NCBI Taxonomy" id="29485"/>
    <lineage>
        <taxon>Bacteria</taxon>
        <taxon>Pseudomonadati</taxon>
        <taxon>Pseudomonadota</taxon>
        <taxon>Gammaproteobacteria</taxon>
        <taxon>Enterobacterales</taxon>
        <taxon>Yersiniaceae</taxon>
        <taxon>Yersinia</taxon>
    </lineage>
</organism>
<proteinExistence type="predicted"/>
<gene>
    <name evidence="1" type="ORF">CH64_1344</name>
</gene>
<evidence type="ECO:0000313" key="2">
    <source>
        <dbReference type="Proteomes" id="UP000031914"/>
    </source>
</evidence>
<keyword evidence="2" id="KW-1185">Reference proteome</keyword>
<accession>A0ABN4F3K6</accession>
<reference evidence="1 2" key="1">
    <citation type="journal article" date="2015" name="Genome Announc.">
        <title>Thirty-Two Complete Genome Assemblies of Nine Yersinia Species, Including Y. pestis, Y. pseudotuberculosis, and Y. enterocolitica.</title>
        <authorList>
            <person name="Johnson S.L."/>
            <person name="Daligault H.E."/>
            <person name="Davenport K.W."/>
            <person name="Jaissle J."/>
            <person name="Frey K.G."/>
            <person name="Ladner J.T."/>
            <person name="Broomall S.M."/>
            <person name="Bishop-Lilly K.A."/>
            <person name="Bruce D.C."/>
            <person name="Coyne S.R."/>
            <person name="Gibbons H.S."/>
            <person name="Lo C.C."/>
            <person name="Munk A.C."/>
            <person name="Rosenzweig C.N."/>
            <person name="Koroleva G.I."/>
            <person name="Palacios G.F."/>
            <person name="Redden C.L."/>
            <person name="Xu Y."/>
            <person name="Minogue T.D."/>
            <person name="Chain P.S."/>
        </authorList>
    </citation>
    <scope>NUCLEOTIDE SEQUENCE [LARGE SCALE GENOMIC DNA]</scope>
    <source>
        <strain evidence="1 2">YRA</strain>
    </source>
</reference>
<evidence type="ECO:0000313" key="1">
    <source>
        <dbReference type="EMBL" id="AJJ11269.1"/>
    </source>
</evidence>